<evidence type="ECO:0000259" key="11">
    <source>
        <dbReference type="Pfam" id="PF14683"/>
    </source>
</evidence>
<dbReference type="InterPro" id="IPR029413">
    <property type="entry name" value="RG-lyase_II"/>
</dbReference>
<dbReference type="AlphaFoldDB" id="A0A6A6W052"/>
<evidence type="ECO:0000256" key="4">
    <source>
        <dbReference type="ARBA" id="ARBA00012437"/>
    </source>
</evidence>
<dbReference type="Gene3D" id="2.70.98.10">
    <property type="match status" value="1"/>
</dbReference>
<evidence type="ECO:0000313" key="14">
    <source>
        <dbReference type="Proteomes" id="UP000799437"/>
    </source>
</evidence>
<accession>A0A6A6W052</accession>
<comment type="catalytic activity">
    <reaction evidence="1">
        <text>Endotype eliminative cleavage of L-alpha-rhamnopyranosyl-(1-&gt;4)-alpha-D-galactopyranosyluronic acid bonds of rhamnogalacturonan I domains in ramified hairy regions of pectin leaving L-rhamnopyranose at the reducing end and 4-deoxy-4,5-unsaturated D-galactopyranosyluronic acid at the non-reducing end.</text>
        <dbReference type="EC" id="4.2.2.23"/>
    </reaction>
</comment>
<dbReference type="RefSeq" id="XP_033596892.1">
    <property type="nucleotide sequence ID" value="XM_033739236.1"/>
</dbReference>
<evidence type="ECO:0000256" key="1">
    <source>
        <dbReference type="ARBA" id="ARBA00001324"/>
    </source>
</evidence>
<comment type="subcellular location">
    <subcellularLocation>
        <location evidence="2">Secreted</location>
    </subcellularLocation>
</comment>
<evidence type="ECO:0000256" key="5">
    <source>
        <dbReference type="ARBA" id="ARBA00022525"/>
    </source>
</evidence>
<evidence type="ECO:0000256" key="10">
    <source>
        <dbReference type="SAM" id="SignalP"/>
    </source>
</evidence>
<dbReference type="Proteomes" id="UP000799437">
    <property type="component" value="Unassembled WGS sequence"/>
</dbReference>
<evidence type="ECO:0000256" key="2">
    <source>
        <dbReference type="ARBA" id="ARBA00004613"/>
    </source>
</evidence>
<dbReference type="GO" id="GO:0102210">
    <property type="term" value="F:rhamnogalacturonan endolyase activity"/>
    <property type="evidence" value="ECO:0007669"/>
    <property type="project" value="UniProtKB-EC"/>
</dbReference>
<name>A0A6A6W052_9PEZI</name>
<evidence type="ECO:0000256" key="6">
    <source>
        <dbReference type="ARBA" id="ARBA00022729"/>
    </source>
</evidence>
<keyword evidence="6 10" id="KW-0732">Signal</keyword>
<keyword evidence="9" id="KW-0624">Polysaccharide degradation</keyword>
<protein>
    <recommendedName>
        <fullName evidence="4">rhamnogalacturonan endolyase</fullName>
        <ecNumber evidence="4">4.2.2.23</ecNumber>
    </recommendedName>
</protein>
<reference evidence="13" key="1">
    <citation type="journal article" date="2020" name="Stud. Mycol.">
        <title>101 Dothideomycetes genomes: a test case for predicting lifestyles and emergence of pathogens.</title>
        <authorList>
            <person name="Haridas S."/>
            <person name="Albert R."/>
            <person name="Binder M."/>
            <person name="Bloem J."/>
            <person name="Labutti K."/>
            <person name="Salamov A."/>
            <person name="Andreopoulos B."/>
            <person name="Baker S."/>
            <person name="Barry K."/>
            <person name="Bills G."/>
            <person name="Bluhm B."/>
            <person name="Cannon C."/>
            <person name="Castanera R."/>
            <person name="Culley D."/>
            <person name="Daum C."/>
            <person name="Ezra D."/>
            <person name="Gonzalez J."/>
            <person name="Henrissat B."/>
            <person name="Kuo A."/>
            <person name="Liang C."/>
            <person name="Lipzen A."/>
            <person name="Lutzoni F."/>
            <person name="Magnuson J."/>
            <person name="Mondo S."/>
            <person name="Nolan M."/>
            <person name="Ohm R."/>
            <person name="Pangilinan J."/>
            <person name="Park H.-J."/>
            <person name="Ramirez L."/>
            <person name="Alfaro M."/>
            <person name="Sun H."/>
            <person name="Tritt A."/>
            <person name="Yoshinaga Y."/>
            <person name="Zwiers L.-H."/>
            <person name="Turgeon B."/>
            <person name="Goodwin S."/>
            <person name="Spatafora J."/>
            <person name="Crous P."/>
            <person name="Grigoriev I."/>
        </authorList>
    </citation>
    <scope>NUCLEOTIDE SEQUENCE</scope>
    <source>
        <strain evidence="13">CBS 121739</strain>
    </source>
</reference>
<dbReference type="GO" id="GO:0000272">
    <property type="term" value="P:polysaccharide catabolic process"/>
    <property type="evidence" value="ECO:0007669"/>
    <property type="project" value="UniProtKB-KW"/>
</dbReference>
<dbReference type="CDD" id="cd10316">
    <property type="entry name" value="RGL4_M"/>
    <property type="match status" value="1"/>
</dbReference>
<gene>
    <name evidence="13" type="ORF">EJ05DRAFT_141548</name>
</gene>
<dbReference type="GeneID" id="54480290"/>
<dbReference type="GO" id="GO:0030246">
    <property type="term" value="F:carbohydrate binding"/>
    <property type="evidence" value="ECO:0007669"/>
    <property type="project" value="InterPro"/>
</dbReference>
<dbReference type="Pfam" id="PF14686">
    <property type="entry name" value="fn3_3"/>
    <property type="match status" value="1"/>
</dbReference>
<dbReference type="Pfam" id="PF14683">
    <property type="entry name" value="CBM-like"/>
    <property type="match status" value="1"/>
</dbReference>
<evidence type="ECO:0000256" key="3">
    <source>
        <dbReference type="ARBA" id="ARBA00010418"/>
    </source>
</evidence>
<feature type="domain" description="Rhamnogalacturonan lyase" evidence="12">
    <location>
        <begin position="330"/>
        <end position="403"/>
    </location>
</feature>
<dbReference type="SUPFAM" id="SSF49785">
    <property type="entry name" value="Galactose-binding domain-like"/>
    <property type="match status" value="1"/>
</dbReference>
<dbReference type="EC" id="4.2.2.23" evidence="4"/>
<dbReference type="Gene3D" id="2.60.40.1120">
    <property type="entry name" value="Carboxypeptidase-like, regulatory domain"/>
    <property type="match status" value="1"/>
</dbReference>
<keyword evidence="7" id="KW-0456">Lyase</keyword>
<sequence length="593" mass="66707">MWLQSTVWALLATAAELAHARGPFLQILNATHSVIGNDHWNVTQGFAYATKLYHKNQDLVGNAVGHYVSYSLSPTSNHPVIDILTVFPDGAASDLNWTSPTIVRRGHDFIDVSFTAIEGDFHWIIRRDLVGAYQYFVNRALPTLGEFRSLWRLDNTSFPNGHTSIKDEALPPLSDYGISTKIQDETWQRADGSYITKYDWSSFIREEKFYGVYGPDFGSWYIYPGKDEYNGDHLKQELMVHRESSTGDAVQLNMLHGTHFQSSPSDTFAVGKTWGPWLWYLNDGNKRDAAARAAREYAAWPYKWFDDAVYQSRGAVSGVLKLDDGSPASNAAIFLGDNNSNKSSLEMGSKNYYTTYADERGRFSFRDVRAGTYGLRAWSTGGRHFNVPGFYLQNDVSVVSSRYTDLGRIVWKPRYKERSEIFRVGSFDRKTIGFAHGGAPYTHGSSDLCPDNLNYTVGRSRTEDWCFAQTANGSWAVNFEMSWRESVRRANSTALLTVSLAGYSTGTSSTIFVNDAKVGNLTSGGGSTTDYNKGLQNDPGLYRSATTAGQWRQFEFELPSGSLKAGWNRLEFRVERSTRWRGFMWDAVALAWL</sequence>
<dbReference type="OrthoDB" id="1179585at2759"/>
<dbReference type="SUPFAM" id="SSF49452">
    <property type="entry name" value="Starch-binding domain-like"/>
    <property type="match status" value="1"/>
</dbReference>
<keyword evidence="5" id="KW-0964">Secreted</keyword>
<keyword evidence="14" id="KW-1185">Reference proteome</keyword>
<dbReference type="InterPro" id="IPR051850">
    <property type="entry name" value="Polysacch_Lyase_4"/>
</dbReference>
<dbReference type="InterPro" id="IPR014718">
    <property type="entry name" value="GH-type_carb-bd"/>
</dbReference>
<dbReference type="PANTHER" id="PTHR32018">
    <property type="entry name" value="RHAMNOGALACTURONATE LYASE FAMILY PROTEIN"/>
    <property type="match status" value="1"/>
</dbReference>
<dbReference type="InterPro" id="IPR013784">
    <property type="entry name" value="Carb-bd-like_fold"/>
</dbReference>
<organism evidence="13 14">
    <name type="scientific">Pseudovirgaria hyperparasitica</name>
    <dbReference type="NCBI Taxonomy" id="470096"/>
    <lineage>
        <taxon>Eukaryota</taxon>
        <taxon>Fungi</taxon>
        <taxon>Dikarya</taxon>
        <taxon>Ascomycota</taxon>
        <taxon>Pezizomycotina</taxon>
        <taxon>Dothideomycetes</taxon>
        <taxon>Dothideomycetes incertae sedis</taxon>
        <taxon>Acrospermales</taxon>
        <taxon>Acrospermaceae</taxon>
        <taxon>Pseudovirgaria</taxon>
    </lineage>
</organism>
<dbReference type="InterPro" id="IPR008979">
    <property type="entry name" value="Galactose-bd-like_sf"/>
</dbReference>
<evidence type="ECO:0000256" key="8">
    <source>
        <dbReference type="ARBA" id="ARBA00023277"/>
    </source>
</evidence>
<dbReference type="InterPro" id="IPR011013">
    <property type="entry name" value="Gal_mutarotase_sf_dom"/>
</dbReference>
<dbReference type="PANTHER" id="PTHR32018:SF1">
    <property type="entry name" value="RHAMNOGALACTURONAN ENDOLYASE"/>
    <property type="match status" value="1"/>
</dbReference>
<evidence type="ECO:0000256" key="9">
    <source>
        <dbReference type="ARBA" id="ARBA00023326"/>
    </source>
</evidence>
<dbReference type="Gene3D" id="2.60.120.260">
    <property type="entry name" value="Galactose-binding domain-like"/>
    <property type="match status" value="1"/>
</dbReference>
<feature type="domain" description="Rhamnogalacturonan lyase" evidence="11">
    <location>
        <begin position="420"/>
        <end position="590"/>
    </location>
</feature>
<dbReference type="InterPro" id="IPR029411">
    <property type="entry name" value="RG-lyase_III"/>
</dbReference>
<feature type="chain" id="PRO_5025665772" description="rhamnogalacturonan endolyase" evidence="10">
    <location>
        <begin position="21"/>
        <end position="593"/>
    </location>
</feature>
<keyword evidence="8" id="KW-0119">Carbohydrate metabolism</keyword>
<dbReference type="EMBL" id="ML996580">
    <property type="protein sequence ID" value="KAF2754441.1"/>
    <property type="molecule type" value="Genomic_DNA"/>
</dbReference>
<dbReference type="CDD" id="cd10320">
    <property type="entry name" value="RGL4_N"/>
    <property type="match status" value="1"/>
</dbReference>
<feature type="signal peptide" evidence="10">
    <location>
        <begin position="1"/>
        <end position="20"/>
    </location>
</feature>
<dbReference type="GO" id="GO:0005576">
    <property type="term" value="C:extracellular region"/>
    <property type="evidence" value="ECO:0007669"/>
    <property type="project" value="UniProtKB-SubCell"/>
</dbReference>
<proteinExistence type="inferred from homology"/>
<evidence type="ECO:0000256" key="7">
    <source>
        <dbReference type="ARBA" id="ARBA00023239"/>
    </source>
</evidence>
<comment type="similarity">
    <text evidence="3">Belongs to the polysaccharide lyase 4 family.</text>
</comment>
<evidence type="ECO:0000313" key="13">
    <source>
        <dbReference type="EMBL" id="KAF2754441.1"/>
    </source>
</evidence>
<evidence type="ECO:0000259" key="12">
    <source>
        <dbReference type="Pfam" id="PF14686"/>
    </source>
</evidence>
<dbReference type="SUPFAM" id="SSF74650">
    <property type="entry name" value="Galactose mutarotase-like"/>
    <property type="match status" value="1"/>
</dbReference>